<dbReference type="AlphaFoldDB" id="A0AA47LRX3"/>
<dbReference type="Proteomes" id="UP001164748">
    <property type="component" value="Chromosome"/>
</dbReference>
<sequence length="92" mass="10074">MSYQAELARALKVLDAKGQTVTVAKVKAQLTTQVPLPLIIQAVKNAKTNTPLPEMPVDDIRLSDAARISQLEQQVAELSERLATLEAQYSSR</sequence>
<evidence type="ECO:0000313" key="1">
    <source>
        <dbReference type="EMBL" id="WBA09214.1"/>
    </source>
</evidence>
<accession>A0AA47LRX3</accession>
<dbReference type="RefSeq" id="WP_269579449.1">
    <property type="nucleotide sequence ID" value="NZ_CP114588.1"/>
</dbReference>
<proteinExistence type="predicted"/>
<reference evidence="1" key="1">
    <citation type="submission" date="2022-09" db="EMBL/GenBank/DDBJ databases">
        <authorList>
            <person name="Li Z.-J."/>
        </authorList>
    </citation>
    <scope>NUCLEOTIDE SEQUENCE</scope>
    <source>
        <strain evidence="1">TGB11</strain>
    </source>
</reference>
<dbReference type="EMBL" id="CP114588">
    <property type="protein sequence ID" value="WBA09214.1"/>
    <property type="molecule type" value="Genomic_DNA"/>
</dbReference>
<name>A0AA47LRX3_9GAMM</name>
<protein>
    <recommendedName>
        <fullName evidence="3">KfrA N-terminal DNA-binding domain-containing protein</fullName>
    </recommendedName>
</protein>
<evidence type="ECO:0000313" key="2">
    <source>
        <dbReference type="Proteomes" id="UP001164748"/>
    </source>
</evidence>
<gene>
    <name evidence="1" type="ORF">N8M53_03060</name>
</gene>
<organism evidence="1 2">
    <name type="scientific">Salinivibrio kushneri</name>
    <dbReference type="NCBI Taxonomy" id="1908198"/>
    <lineage>
        <taxon>Bacteria</taxon>
        <taxon>Pseudomonadati</taxon>
        <taxon>Pseudomonadota</taxon>
        <taxon>Gammaproteobacteria</taxon>
        <taxon>Vibrionales</taxon>
        <taxon>Vibrionaceae</taxon>
        <taxon>Salinivibrio</taxon>
    </lineage>
</organism>
<evidence type="ECO:0008006" key="3">
    <source>
        <dbReference type="Google" id="ProtNLM"/>
    </source>
</evidence>